<feature type="transmembrane region" description="Helical" evidence="6">
    <location>
        <begin position="211"/>
        <end position="230"/>
    </location>
</feature>
<feature type="domain" description="Protein kinase" evidence="7">
    <location>
        <begin position="350"/>
        <end position="613"/>
    </location>
</feature>
<evidence type="ECO:0000259" key="7">
    <source>
        <dbReference type="PROSITE" id="PS50011"/>
    </source>
</evidence>
<organism evidence="8 9">
    <name type="scientific">Saprolegnia diclina (strain VS20)</name>
    <dbReference type="NCBI Taxonomy" id="1156394"/>
    <lineage>
        <taxon>Eukaryota</taxon>
        <taxon>Sar</taxon>
        <taxon>Stramenopiles</taxon>
        <taxon>Oomycota</taxon>
        <taxon>Saprolegniomycetes</taxon>
        <taxon>Saprolegniales</taxon>
        <taxon>Saprolegniaceae</taxon>
        <taxon>Saprolegnia</taxon>
    </lineage>
</organism>
<keyword evidence="6" id="KW-1133">Transmembrane helix</keyword>
<feature type="region of interest" description="Disordered" evidence="5">
    <location>
        <begin position="656"/>
        <end position="678"/>
    </location>
</feature>
<gene>
    <name evidence="8" type="ORF">SDRG_12577</name>
</gene>
<dbReference type="CDD" id="cd13999">
    <property type="entry name" value="STKc_MAP3K-like"/>
    <property type="match status" value="1"/>
</dbReference>
<keyword evidence="9" id="KW-1185">Reference proteome</keyword>
<dbReference type="GeneID" id="19953304"/>
<dbReference type="STRING" id="1156394.T0RBL5"/>
<feature type="binding site" evidence="4">
    <location>
        <position position="377"/>
    </location>
    <ligand>
        <name>ATP</name>
        <dbReference type="ChEBI" id="CHEBI:30616"/>
    </ligand>
</feature>
<proteinExistence type="predicted"/>
<evidence type="ECO:0000313" key="9">
    <source>
        <dbReference type="Proteomes" id="UP000030762"/>
    </source>
</evidence>
<evidence type="ECO:0000256" key="4">
    <source>
        <dbReference type="PROSITE-ProRule" id="PRU10141"/>
    </source>
</evidence>
<dbReference type="GO" id="GO:0004674">
    <property type="term" value="F:protein serine/threonine kinase activity"/>
    <property type="evidence" value="ECO:0007669"/>
    <property type="project" value="UniProtKB-KW"/>
</dbReference>
<dbReference type="VEuPathDB" id="FungiDB:SDRG_12577"/>
<dbReference type="PROSITE" id="PS50011">
    <property type="entry name" value="PROTEIN_KINASE_DOM"/>
    <property type="match status" value="1"/>
</dbReference>
<dbReference type="RefSeq" id="XP_008616872.1">
    <property type="nucleotide sequence ID" value="XM_008618650.1"/>
</dbReference>
<dbReference type="SUPFAM" id="SSF56112">
    <property type="entry name" value="Protein kinase-like (PK-like)"/>
    <property type="match status" value="1"/>
</dbReference>
<keyword evidence="1" id="KW-0723">Serine/threonine-protein kinase</keyword>
<name>T0RBL5_SAPDV</name>
<dbReference type="InterPro" id="IPR000719">
    <property type="entry name" value="Prot_kinase_dom"/>
</dbReference>
<dbReference type="InterPro" id="IPR011009">
    <property type="entry name" value="Kinase-like_dom_sf"/>
</dbReference>
<feature type="transmembrane region" description="Helical" evidence="6">
    <location>
        <begin position="83"/>
        <end position="105"/>
    </location>
</feature>
<dbReference type="AlphaFoldDB" id="T0RBL5"/>
<dbReference type="Gene3D" id="3.30.200.20">
    <property type="entry name" value="Phosphorylase Kinase, domain 1"/>
    <property type="match status" value="1"/>
</dbReference>
<feature type="transmembrane region" description="Helical" evidence="6">
    <location>
        <begin position="117"/>
        <end position="137"/>
    </location>
</feature>
<dbReference type="PROSITE" id="PS00107">
    <property type="entry name" value="PROTEIN_KINASE_ATP"/>
    <property type="match status" value="1"/>
</dbReference>
<keyword evidence="6" id="KW-0812">Transmembrane</keyword>
<evidence type="ECO:0000256" key="6">
    <source>
        <dbReference type="SAM" id="Phobius"/>
    </source>
</evidence>
<keyword evidence="3 4" id="KW-0067">ATP-binding</keyword>
<dbReference type="EMBL" id="JH767182">
    <property type="protein sequence ID" value="EQC29568.1"/>
    <property type="molecule type" value="Genomic_DNA"/>
</dbReference>
<evidence type="ECO:0000256" key="3">
    <source>
        <dbReference type="ARBA" id="ARBA00022840"/>
    </source>
</evidence>
<dbReference type="PRINTS" id="PR00109">
    <property type="entry name" value="TYRKINASE"/>
</dbReference>
<keyword evidence="6" id="KW-0472">Membrane</keyword>
<dbReference type="PANTHER" id="PTHR44329:SF214">
    <property type="entry name" value="PROTEIN KINASE DOMAIN-CONTAINING PROTEIN"/>
    <property type="match status" value="1"/>
</dbReference>
<dbReference type="InterPro" id="IPR017441">
    <property type="entry name" value="Protein_kinase_ATP_BS"/>
</dbReference>
<dbReference type="InterPro" id="IPR001245">
    <property type="entry name" value="Ser-Thr/Tyr_kinase_cat_dom"/>
</dbReference>
<dbReference type="InterPro" id="IPR051681">
    <property type="entry name" value="Ser/Thr_Kinases-Pseudokinases"/>
</dbReference>
<reference evidence="8 9" key="1">
    <citation type="submission" date="2012-04" db="EMBL/GenBank/DDBJ databases">
        <title>The Genome Sequence of Saprolegnia declina VS20.</title>
        <authorList>
            <consortium name="The Broad Institute Genome Sequencing Platform"/>
            <person name="Russ C."/>
            <person name="Nusbaum C."/>
            <person name="Tyler B."/>
            <person name="van West P."/>
            <person name="Dieguez-Uribeondo J."/>
            <person name="de Bruijn I."/>
            <person name="Tripathy S."/>
            <person name="Jiang R."/>
            <person name="Young S.K."/>
            <person name="Zeng Q."/>
            <person name="Gargeya S."/>
            <person name="Fitzgerald M."/>
            <person name="Haas B."/>
            <person name="Abouelleil A."/>
            <person name="Alvarado L."/>
            <person name="Arachchi H.M."/>
            <person name="Berlin A."/>
            <person name="Chapman S.B."/>
            <person name="Goldberg J."/>
            <person name="Griggs A."/>
            <person name="Gujja S."/>
            <person name="Hansen M."/>
            <person name="Howarth C."/>
            <person name="Imamovic A."/>
            <person name="Larimer J."/>
            <person name="McCowen C."/>
            <person name="Montmayeur A."/>
            <person name="Murphy C."/>
            <person name="Neiman D."/>
            <person name="Pearson M."/>
            <person name="Priest M."/>
            <person name="Roberts A."/>
            <person name="Saif S."/>
            <person name="Shea T."/>
            <person name="Sisk P."/>
            <person name="Sykes S."/>
            <person name="Wortman J."/>
            <person name="Nusbaum C."/>
            <person name="Birren B."/>
        </authorList>
    </citation>
    <scope>NUCLEOTIDE SEQUENCE [LARGE SCALE GENOMIC DNA]</scope>
    <source>
        <strain evidence="8 9">VS20</strain>
    </source>
</reference>
<dbReference type="InterPro" id="IPR008271">
    <property type="entry name" value="Ser/Thr_kinase_AS"/>
</dbReference>
<dbReference type="Proteomes" id="UP000030762">
    <property type="component" value="Unassembled WGS sequence"/>
</dbReference>
<evidence type="ECO:0000313" key="8">
    <source>
        <dbReference type="EMBL" id="EQC29568.1"/>
    </source>
</evidence>
<dbReference type="SMART" id="SM00220">
    <property type="entry name" value="S_TKc"/>
    <property type="match status" value="1"/>
</dbReference>
<evidence type="ECO:0000256" key="1">
    <source>
        <dbReference type="ARBA" id="ARBA00022527"/>
    </source>
</evidence>
<dbReference type="OMA" id="AETEHIY"/>
<dbReference type="Gene3D" id="1.10.510.10">
    <property type="entry name" value="Transferase(Phosphotransferase) domain 1"/>
    <property type="match status" value="1"/>
</dbReference>
<dbReference type="PROSITE" id="PS00108">
    <property type="entry name" value="PROTEIN_KINASE_ST"/>
    <property type="match status" value="1"/>
</dbReference>
<keyword evidence="2 4" id="KW-0547">Nucleotide-binding</keyword>
<accession>T0RBL5</accession>
<keyword evidence="8" id="KW-0808">Transferase</keyword>
<evidence type="ECO:0000256" key="2">
    <source>
        <dbReference type="ARBA" id="ARBA00022741"/>
    </source>
</evidence>
<feature type="transmembrane region" description="Helical" evidence="6">
    <location>
        <begin position="237"/>
        <end position="255"/>
    </location>
</feature>
<evidence type="ECO:0000256" key="5">
    <source>
        <dbReference type="SAM" id="MobiDB-lite"/>
    </source>
</evidence>
<protein>
    <submittedName>
        <fullName evidence="8">TKL protein kinase</fullName>
    </submittedName>
</protein>
<keyword evidence="8" id="KW-0418">Kinase</keyword>
<dbReference type="InParanoid" id="T0RBL5"/>
<dbReference type="PANTHER" id="PTHR44329">
    <property type="entry name" value="SERINE/THREONINE-PROTEIN KINASE TNNI3K-RELATED"/>
    <property type="match status" value="1"/>
</dbReference>
<dbReference type="eggNOG" id="KOG0192">
    <property type="taxonomic scope" value="Eukaryota"/>
</dbReference>
<feature type="transmembrane region" description="Helical" evidence="6">
    <location>
        <begin position="149"/>
        <end position="168"/>
    </location>
</feature>
<dbReference type="OrthoDB" id="339325at2759"/>
<sequence length="691" mass="77190">MLTHERVIPAAKYAAHSIPPQYIALLEVDGKQPKRLEKVFDRLLTQRSLASLVHAYTNCFLDAETEHIYQIWSVAYYVRTARIVSSCVLVFHLVLALLDSLLFSHSSYLVKYGKTEIFQWCYIVLLVPLLATASPRFQHPRYVVYVRHWKWIVSVAMTLLAAGLMVRAGCIYDAKLSYVATEFWAVLPRSLGSSSALNATLALALNSNDDLVIASDAIIIFLAQTVVAATHCDLVHIGVVYVGSLLAMLTNVFYWDINAHGETYVLLCASGVICLVLVRELDKSHRRSFHQYYTSEKTNEVLRESLDQMLELVVFDEYKAEEKAVVEKHLNAQSVLQERLQPYRIPFEHLSLQRVIGKGGFGEVILADYFGTHVVLKRMHRHKISDAAIAEFAAEILLMCDLRHPNVVQFIGASWNTYSNIGFVLEYVGHGDLYLVIHDKRIAKSWSDPFHRIAVDAARGICYLHSKSILHRDLKSTNVLISATYSAKICDLGMSKSMSELQATEKQVGTPLWTAPEVVLGGRFSPKSDVFAFGIILCELLTRRTPYEEQRGSSPYNIMLAVANDGLRPTLPTWLPGPLRHLVDLCLAATPEDRPGMLDVLSALQADGMHQLQAGDQWAKVKHLVHEHAHRATSFSAELVGRARDQAALEAYTKATALHSSDDSESDNTTRTPGPHTDLASAIETAVETWG</sequence>
<dbReference type="Pfam" id="PF07714">
    <property type="entry name" value="PK_Tyr_Ser-Thr"/>
    <property type="match status" value="1"/>
</dbReference>
<dbReference type="GO" id="GO:0005524">
    <property type="term" value="F:ATP binding"/>
    <property type="evidence" value="ECO:0007669"/>
    <property type="project" value="UniProtKB-UniRule"/>
</dbReference>